<comment type="caution">
    <text evidence="1">The sequence shown here is derived from an EMBL/GenBank/DDBJ whole genome shotgun (WGS) entry which is preliminary data.</text>
</comment>
<sequence>MEEFPGEEVVGSKTLAGLAERLRCHKSSTGVDECNGVVADMSRRKKTAAVLVCLFQGIEGELRVILTKRSMKLSSYPGDVALPGGRMDESDTDETATALREAMEEIGLDPSLVQVVAILEPFTCQRLNDVVPVVGLIEKMEEFNPLLNADEVDAIFDAPLDMFLKDENHMYEERDWMGWKYAVHRFTYRATGGTTFHILGLTARILIRVASIVYARSPLFDTRTLDFQRLQQLLSYAE</sequence>
<reference evidence="2" key="1">
    <citation type="journal article" date="2023" name="Front. Plant Sci.">
        <title>Chromosomal-level genome assembly of Melastoma candidum provides insights into trichome evolution.</title>
        <authorList>
            <person name="Zhong Y."/>
            <person name="Wu W."/>
            <person name="Sun C."/>
            <person name="Zou P."/>
            <person name="Liu Y."/>
            <person name="Dai S."/>
            <person name="Zhou R."/>
        </authorList>
    </citation>
    <scope>NUCLEOTIDE SEQUENCE [LARGE SCALE GENOMIC DNA]</scope>
</reference>
<protein>
    <submittedName>
        <fullName evidence="1">Uncharacterized protein</fullName>
    </submittedName>
</protein>
<dbReference type="EMBL" id="CM042887">
    <property type="protein sequence ID" value="KAI4331606.1"/>
    <property type="molecule type" value="Genomic_DNA"/>
</dbReference>
<accession>A0ACB9N8W0</accession>
<evidence type="ECO:0000313" key="1">
    <source>
        <dbReference type="EMBL" id="KAI4331606.1"/>
    </source>
</evidence>
<name>A0ACB9N8W0_9MYRT</name>
<dbReference type="Proteomes" id="UP001057402">
    <property type="component" value="Chromosome 8"/>
</dbReference>
<proteinExistence type="predicted"/>
<keyword evidence="2" id="KW-1185">Reference proteome</keyword>
<evidence type="ECO:0000313" key="2">
    <source>
        <dbReference type="Proteomes" id="UP001057402"/>
    </source>
</evidence>
<organism evidence="1 2">
    <name type="scientific">Melastoma candidum</name>
    <dbReference type="NCBI Taxonomy" id="119954"/>
    <lineage>
        <taxon>Eukaryota</taxon>
        <taxon>Viridiplantae</taxon>
        <taxon>Streptophyta</taxon>
        <taxon>Embryophyta</taxon>
        <taxon>Tracheophyta</taxon>
        <taxon>Spermatophyta</taxon>
        <taxon>Magnoliopsida</taxon>
        <taxon>eudicotyledons</taxon>
        <taxon>Gunneridae</taxon>
        <taxon>Pentapetalae</taxon>
        <taxon>rosids</taxon>
        <taxon>malvids</taxon>
        <taxon>Myrtales</taxon>
        <taxon>Melastomataceae</taxon>
        <taxon>Melastomatoideae</taxon>
        <taxon>Melastomateae</taxon>
        <taxon>Melastoma</taxon>
    </lineage>
</organism>
<gene>
    <name evidence="1" type="ORF">MLD38_029781</name>
</gene>